<proteinExistence type="predicted"/>
<feature type="compositionally biased region" description="Low complexity" evidence="2">
    <location>
        <begin position="239"/>
        <end position="259"/>
    </location>
</feature>
<feature type="compositionally biased region" description="Low complexity" evidence="2">
    <location>
        <begin position="210"/>
        <end position="222"/>
    </location>
</feature>
<dbReference type="EMBL" id="CYKH01000918">
    <property type="protein sequence ID" value="CUG65087.1"/>
    <property type="molecule type" value="Genomic_DNA"/>
</dbReference>
<feature type="coiled-coil region" evidence="1">
    <location>
        <begin position="620"/>
        <end position="647"/>
    </location>
</feature>
<feature type="region of interest" description="Disordered" evidence="2">
    <location>
        <begin position="662"/>
        <end position="682"/>
    </location>
</feature>
<feature type="coiled-coil region" evidence="1">
    <location>
        <begin position="69"/>
        <end position="96"/>
    </location>
</feature>
<dbReference type="AlphaFoldDB" id="A0A0S4IZC5"/>
<accession>A0A0S4IZC5</accession>
<reference evidence="4" key="1">
    <citation type="submission" date="2015-09" db="EMBL/GenBank/DDBJ databases">
        <authorList>
            <consortium name="Pathogen Informatics"/>
        </authorList>
    </citation>
    <scope>NUCLEOTIDE SEQUENCE [LARGE SCALE GENOMIC DNA]</scope>
    <source>
        <strain evidence="4">Lake Konstanz</strain>
    </source>
</reference>
<gene>
    <name evidence="3" type="ORF">BSAL_82570</name>
</gene>
<organism evidence="3 4">
    <name type="scientific">Bodo saltans</name>
    <name type="common">Flagellated protozoan</name>
    <dbReference type="NCBI Taxonomy" id="75058"/>
    <lineage>
        <taxon>Eukaryota</taxon>
        <taxon>Discoba</taxon>
        <taxon>Euglenozoa</taxon>
        <taxon>Kinetoplastea</taxon>
        <taxon>Metakinetoplastina</taxon>
        <taxon>Eubodonida</taxon>
        <taxon>Bodonidae</taxon>
        <taxon>Bodo</taxon>
    </lineage>
</organism>
<feature type="compositionally biased region" description="Polar residues" evidence="2">
    <location>
        <begin position="1"/>
        <end position="14"/>
    </location>
</feature>
<dbReference type="VEuPathDB" id="TriTrypDB:BSAL_82570"/>
<sequence>MSASRTQASPSPRYTQHHEEVVVDSPMSYTRRGAAGPGGRSSSSQPRDVSEARCSCGALHQLPIITEEAQATTATVKQLRGELRDAQHESKHLNEYALQLEWHARQKENDCVVADQARLLAVREAKTAQASIDELQVKLDASAREKNDVAIQLRQAKRASMDVQLQLQHQIQELQVSLERSERVERDSRRSVEALTNRVAQVEEEKRNIVASSPPAPSVDAPNFRHAASNPQPSEVRRTISPPSRTSSANARSRSSTPNVFAAAATAEFNYRRLSPPIARGRSPLRRASGGAAAVNNQVTTNPREQNHQPIVATLRSLSNVAVSAAPLHHPAAWEDFAKQLAQENSLLEALLAEKDAVIAAQRVEVADLHHQQSNSQYSTAHATAPRVYSYDDFEEPLTPLQCAGPLHGPGRYHHNQRDNERSGSNPSRWHSTLPHAPLRADQVRQQPEVNPSGAVRSPKRTSPDRSPPQPTPRHTQSQLNSHSNLSHQQEIQDVKETARVLYEVVRQLRNMLAGQLPLVDIQLKGHPIACELWNSSNIVLSRIGSSLEEPMPDEFQNVADAHRWFPRSVPGVEGSADGVGPTDGPRRRASLSPDASSGVLPTDELHHLAHRDPHHVHHITALENEIRILQADRRRFERENRDLSLQLYSGGLVVPKFHAAQSISGGGASTSRSGSRQTRPL</sequence>
<evidence type="ECO:0000313" key="4">
    <source>
        <dbReference type="Proteomes" id="UP000051952"/>
    </source>
</evidence>
<feature type="region of interest" description="Disordered" evidence="2">
    <location>
        <begin position="400"/>
        <end position="492"/>
    </location>
</feature>
<evidence type="ECO:0000313" key="3">
    <source>
        <dbReference type="EMBL" id="CUG65087.1"/>
    </source>
</evidence>
<name>A0A0S4IZC5_BODSA</name>
<keyword evidence="1" id="KW-0175">Coiled coil</keyword>
<evidence type="ECO:0000256" key="1">
    <source>
        <dbReference type="SAM" id="Coils"/>
    </source>
</evidence>
<dbReference type="Proteomes" id="UP000051952">
    <property type="component" value="Unassembled WGS sequence"/>
</dbReference>
<feature type="region of interest" description="Disordered" evidence="2">
    <location>
        <begin position="205"/>
        <end position="259"/>
    </location>
</feature>
<protein>
    <submittedName>
        <fullName evidence="3">Uncharacterized protein</fullName>
    </submittedName>
</protein>
<evidence type="ECO:0000256" key="2">
    <source>
        <dbReference type="SAM" id="MobiDB-lite"/>
    </source>
</evidence>
<feature type="region of interest" description="Disordered" evidence="2">
    <location>
        <begin position="570"/>
        <end position="601"/>
    </location>
</feature>
<feature type="compositionally biased region" description="Polar residues" evidence="2">
    <location>
        <begin position="473"/>
        <end position="490"/>
    </location>
</feature>
<feature type="region of interest" description="Disordered" evidence="2">
    <location>
        <begin position="1"/>
        <end position="49"/>
    </location>
</feature>
<keyword evidence="4" id="KW-1185">Reference proteome</keyword>